<comment type="similarity">
    <text evidence="4">Belongs to the PEP-utilizing enzyme family.</text>
</comment>
<dbReference type="InterPro" id="IPR036637">
    <property type="entry name" value="Phosphohistidine_dom_sf"/>
</dbReference>
<reference evidence="18" key="1">
    <citation type="journal article" date="2009" name="Environ. Microbiol.">
        <title>Contribution of mobile genetic elements to Desulfovibrio vulgaris genome plasticity.</title>
        <authorList>
            <person name="Walker C.B."/>
            <person name="Stolyar S."/>
            <person name="Chivian D."/>
            <person name="Pinel N."/>
            <person name="Gabster J.A."/>
            <person name="Dehal P.S."/>
            <person name="He Z."/>
            <person name="Yang Z.K."/>
            <person name="Yen H.C."/>
            <person name="Zhou J."/>
            <person name="Wall J.D."/>
            <person name="Hazen T.C."/>
            <person name="Arkin A.P."/>
            <person name="Stahl D.A."/>
        </authorList>
    </citation>
    <scope>NUCLEOTIDE SEQUENCE [LARGE SCALE GENOMIC DNA]</scope>
    <source>
        <strain evidence="18">DP4</strain>
    </source>
</reference>
<dbReference type="GO" id="GO:0008986">
    <property type="term" value="F:pyruvate, water dikinase activity"/>
    <property type="evidence" value="ECO:0007669"/>
    <property type="project" value="UniProtKB-EC"/>
</dbReference>
<dbReference type="SUPFAM" id="SSF52009">
    <property type="entry name" value="Phosphohistidine domain"/>
    <property type="match status" value="1"/>
</dbReference>
<name>A0A0H3ABN1_NITV4</name>
<evidence type="ECO:0000259" key="15">
    <source>
        <dbReference type="Pfam" id="PF00391"/>
    </source>
</evidence>
<evidence type="ECO:0000313" key="18">
    <source>
        <dbReference type="Proteomes" id="UP000009173"/>
    </source>
</evidence>
<dbReference type="Proteomes" id="UP000009173">
    <property type="component" value="Chromosome"/>
</dbReference>
<evidence type="ECO:0000256" key="5">
    <source>
        <dbReference type="ARBA" id="ARBA00011996"/>
    </source>
</evidence>
<dbReference type="InterPro" id="IPR006319">
    <property type="entry name" value="PEP_synth"/>
</dbReference>
<evidence type="ECO:0000259" key="16">
    <source>
        <dbReference type="Pfam" id="PF01326"/>
    </source>
</evidence>
<evidence type="ECO:0000256" key="3">
    <source>
        <dbReference type="ARBA" id="ARBA00004742"/>
    </source>
</evidence>
<dbReference type="HOGENOM" id="CLU_011040_0_0_7"/>
<comment type="catalytic activity">
    <reaction evidence="14">
        <text>pyruvate + ATP + H2O = phosphoenolpyruvate + AMP + phosphate + 2 H(+)</text>
        <dbReference type="Rhea" id="RHEA:11364"/>
        <dbReference type="ChEBI" id="CHEBI:15361"/>
        <dbReference type="ChEBI" id="CHEBI:15377"/>
        <dbReference type="ChEBI" id="CHEBI:15378"/>
        <dbReference type="ChEBI" id="CHEBI:30616"/>
        <dbReference type="ChEBI" id="CHEBI:43474"/>
        <dbReference type="ChEBI" id="CHEBI:58702"/>
        <dbReference type="ChEBI" id="CHEBI:456215"/>
        <dbReference type="EC" id="2.7.9.2"/>
    </reaction>
</comment>
<keyword evidence="17" id="KW-0670">Pyruvate</keyword>
<dbReference type="PANTHER" id="PTHR43030">
    <property type="entry name" value="PHOSPHOENOLPYRUVATE SYNTHASE"/>
    <property type="match status" value="1"/>
</dbReference>
<evidence type="ECO:0000256" key="7">
    <source>
        <dbReference type="ARBA" id="ARBA00022679"/>
    </source>
</evidence>
<dbReference type="Gene3D" id="3.50.30.10">
    <property type="entry name" value="Phosphohistidine domain"/>
    <property type="match status" value="1"/>
</dbReference>
<keyword evidence="7 17" id="KW-0808">Transferase</keyword>
<feature type="domain" description="Pyruvate phosphate dikinase AMP/ATP-binding" evidence="16">
    <location>
        <begin position="133"/>
        <end position="440"/>
    </location>
</feature>
<gene>
    <name evidence="17" type="ordered locus">Dvul_2815</name>
</gene>
<evidence type="ECO:0000256" key="4">
    <source>
        <dbReference type="ARBA" id="ARBA00007837"/>
    </source>
</evidence>
<dbReference type="InterPro" id="IPR013815">
    <property type="entry name" value="ATP_grasp_subdomain_1"/>
</dbReference>
<keyword evidence="9" id="KW-0547">Nucleotide-binding</keyword>
<feature type="domain" description="PEP-utilising enzyme mobile" evidence="15">
    <location>
        <begin position="485"/>
        <end position="554"/>
    </location>
</feature>
<dbReference type="InterPro" id="IPR008279">
    <property type="entry name" value="PEP-util_enz_mobile_dom"/>
</dbReference>
<dbReference type="SUPFAM" id="SSF56059">
    <property type="entry name" value="Glutathione synthetase ATP-binding domain-like"/>
    <property type="match status" value="1"/>
</dbReference>
<dbReference type="GO" id="GO:0006094">
    <property type="term" value="P:gluconeogenesis"/>
    <property type="evidence" value="ECO:0007669"/>
    <property type="project" value="UniProtKB-UniPathway"/>
</dbReference>
<evidence type="ECO:0000256" key="14">
    <source>
        <dbReference type="ARBA" id="ARBA00047700"/>
    </source>
</evidence>
<evidence type="ECO:0000256" key="6">
    <source>
        <dbReference type="ARBA" id="ARBA00021623"/>
    </source>
</evidence>
<dbReference type="AlphaFoldDB" id="A0A0H3ABN1"/>
<comment type="pathway">
    <text evidence="3">Carbohydrate biosynthesis; gluconeogenesis.</text>
</comment>
<dbReference type="Gene3D" id="3.30.470.20">
    <property type="entry name" value="ATP-grasp fold, B domain"/>
    <property type="match status" value="1"/>
</dbReference>
<evidence type="ECO:0000256" key="13">
    <source>
        <dbReference type="ARBA" id="ARBA00033470"/>
    </source>
</evidence>
<evidence type="ECO:0000256" key="2">
    <source>
        <dbReference type="ARBA" id="ARBA00002988"/>
    </source>
</evidence>
<dbReference type="EMBL" id="CP000527">
    <property type="protein sequence ID" value="ABM29826.1"/>
    <property type="molecule type" value="Genomic_DNA"/>
</dbReference>
<keyword evidence="8" id="KW-0479">Metal-binding</keyword>
<evidence type="ECO:0000256" key="9">
    <source>
        <dbReference type="ARBA" id="ARBA00022741"/>
    </source>
</evidence>
<sequence>MSLIDFFRRRRTTPTAEERDAIMKAFRQRYTHFKDLLQSNSELGRIMSDMEQTLTGHSLFGMNYIRSQATRAVFHTMRMVTALNAIADDRFSGLVATVESINTRISDILDARAPVRVAEFVLPLAEVNRDVVDWVGGKNANLGEMMNRVGVPVPRGFAITTTAYRAFMDGNGLMEETRKLLRDAFADDPEGLVRVSKAIMRRIDEAIVPDEVVEAMQAGWDVTYGPGPVRCALRSSAVSEDGSLSFAGQYRTVLNVTRDELPSAFRSVLASIFSPRVIAYRLHQGVPFEHCAMAMVCLEMVDAVASGVAFSRHPVDLLSDAVVINGIWGLGEYVVDGVVPPDTWLVSRVRPDRVAERSIATKSVRLMPALHGGGTVESPVPPEQRSMPSLTDAQVIALADMALRLEEHYRHPQDMEWALDGAGRLVVLQTRPMRLADARSDNLPASPRIEGAGLLLEGGDVACAGVGCGPVVIPSSAEELAAFPCGGVLVAAHSSPNYVLVMDRAQAIITDAGSVTGHMASLSREFNVPTLLNARDAMRTLRPGQEVTVDAISGRVYEGCVEELLALRRPRQVCLGDTPVHIALRRVADHILPLHLVDPKAATFIPRSCTTLHDVMRLVHEFSYTEMFRLSDTATVAGSVAVELKASVPLDLHVIDLGGGLADVDGPYAYPEQVASAPFGALLEGMLDPEVHVRGPRPIDMGGFLSVMGRHMIEPPNMHTERFGDRSYAIVSDKYMNFSSRVGYHYSILDAYCGATMNKNYITFEFKGGAADEVRRERRVKCIGIILRELGFTIEVQGDRVQARYLKYPPEEIRARLVQLGRLLIVTRQMDMLMTTEAAVQTFADNFLKGDYH</sequence>
<evidence type="ECO:0000256" key="1">
    <source>
        <dbReference type="ARBA" id="ARBA00001946"/>
    </source>
</evidence>
<keyword evidence="10" id="KW-0418">Kinase</keyword>
<keyword evidence="12" id="KW-0460">Magnesium</keyword>
<evidence type="ECO:0000256" key="12">
    <source>
        <dbReference type="ARBA" id="ARBA00022842"/>
    </source>
</evidence>
<organism evidence="17 18">
    <name type="scientific">Nitratidesulfovibrio vulgaris (strain DP4)</name>
    <name type="common">Desulfovibrio vulgaris</name>
    <dbReference type="NCBI Taxonomy" id="391774"/>
    <lineage>
        <taxon>Bacteria</taxon>
        <taxon>Pseudomonadati</taxon>
        <taxon>Thermodesulfobacteriota</taxon>
        <taxon>Desulfovibrionia</taxon>
        <taxon>Desulfovibrionales</taxon>
        <taxon>Desulfovibrionaceae</taxon>
        <taxon>Nitratidesulfovibrio</taxon>
    </lineage>
</organism>
<dbReference type="RefSeq" id="WP_011793107.1">
    <property type="nucleotide sequence ID" value="NC_008751.1"/>
</dbReference>
<comment type="function">
    <text evidence="2">Catalyzes the phosphorylation of pyruvate to phosphoenolpyruvate.</text>
</comment>
<protein>
    <recommendedName>
        <fullName evidence="6">Phosphoenolpyruvate synthase</fullName>
        <ecNumber evidence="5">2.7.9.2</ecNumber>
    </recommendedName>
    <alternativeName>
        <fullName evidence="13">Pyruvate, water dikinase</fullName>
    </alternativeName>
</protein>
<comment type="cofactor">
    <cofactor evidence="1">
        <name>Mg(2+)</name>
        <dbReference type="ChEBI" id="CHEBI:18420"/>
    </cofactor>
</comment>
<dbReference type="KEGG" id="dvl:Dvul_2815"/>
<dbReference type="PANTHER" id="PTHR43030:SF1">
    <property type="entry name" value="PHOSPHOENOLPYRUVATE SYNTHASE"/>
    <property type="match status" value="1"/>
</dbReference>
<evidence type="ECO:0000256" key="10">
    <source>
        <dbReference type="ARBA" id="ARBA00022777"/>
    </source>
</evidence>
<dbReference type="GO" id="GO:0005524">
    <property type="term" value="F:ATP binding"/>
    <property type="evidence" value="ECO:0007669"/>
    <property type="project" value="UniProtKB-KW"/>
</dbReference>
<dbReference type="Gene3D" id="3.30.1490.20">
    <property type="entry name" value="ATP-grasp fold, A domain"/>
    <property type="match status" value="1"/>
</dbReference>
<keyword evidence="11" id="KW-0067">ATP-binding</keyword>
<evidence type="ECO:0000256" key="11">
    <source>
        <dbReference type="ARBA" id="ARBA00022840"/>
    </source>
</evidence>
<proteinExistence type="inferred from homology"/>
<dbReference type="Pfam" id="PF00391">
    <property type="entry name" value="PEP-utilizers"/>
    <property type="match status" value="1"/>
</dbReference>
<dbReference type="EC" id="2.7.9.2" evidence="5"/>
<dbReference type="GO" id="GO:0046872">
    <property type="term" value="F:metal ion binding"/>
    <property type="evidence" value="ECO:0007669"/>
    <property type="project" value="UniProtKB-KW"/>
</dbReference>
<evidence type="ECO:0000313" key="17">
    <source>
        <dbReference type="EMBL" id="ABM29826.1"/>
    </source>
</evidence>
<dbReference type="Pfam" id="PF01326">
    <property type="entry name" value="PPDK_N"/>
    <property type="match status" value="1"/>
</dbReference>
<evidence type="ECO:0000256" key="8">
    <source>
        <dbReference type="ARBA" id="ARBA00022723"/>
    </source>
</evidence>
<dbReference type="UniPathway" id="UPA00138"/>
<dbReference type="InterPro" id="IPR002192">
    <property type="entry name" value="PPDK_AMP/ATP-bd"/>
</dbReference>
<accession>A0A0H3ABN1</accession>